<dbReference type="EMBL" id="JAWQEG010000613">
    <property type="protein sequence ID" value="KAK3887745.1"/>
    <property type="molecule type" value="Genomic_DNA"/>
</dbReference>
<feature type="region of interest" description="Disordered" evidence="1">
    <location>
        <begin position="439"/>
        <end position="469"/>
    </location>
</feature>
<dbReference type="AlphaFoldDB" id="A0AAE1G7Y7"/>
<dbReference type="CDD" id="cd01650">
    <property type="entry name" value="RT_nLTR_like"/>
    <property type="match status" value="1"/>
</dbReference>
<accession>A0AAE1G7Y7</accession>
<evidence type="ECO:0000313" key="3">
    <source>
        <dbReference type="EMBL" id="KAK3887745.1"/>
    </source>
</evidence>
<dbReference type="Pfam" id="PF00078">
    <property type="entry name" value="RVT_1"/>
    <property type="match status" value="1"/>
</dbReference>
<dbReference type="PROSITE" id="PS50878">
    <property type="entry name" value="RT_POL"/>
    <property type="match status" value="1"/>
</dbReference>
<organism evidence="3 4">
    <name type="scientific">Petrolisthes cinctipes</name>
    <name type="common">Flat porcelain crab</name>
    <dbReference type="NCBI Taxonomy" id="88211"/>
    <lineage>
        <taxon>Eukaryota</taxon>
        <taxon>Metazoa</taxon>
        <taxon>Ecdysozoa</taxon>
        <taxon>Arthropoda</taxon>
        <taxon>Crustacea</taxon>
        <taxon>Multicrustacea</taxon>
        <taxon>Malacostraca</taxon>
        <taxon>Eumalacostraca</taxon>
        <taxon>Eucarida</taxon>
        <taxon>Decapoda</taxon>
        <taxon>Pleocyemata</taxon>
        <taxon>Anomura</taxon>
        <taxon>Galatheoidea</taxon>
        <taxon>Porcellanidae</taxon>
        <taxon>Petrolisthes</taxon>
    </lineage>
</organism>
<name>A0AAE1G7Y7_PETCI</name>
<gene>
    <name evidence="3" type="ORF">Pcinc_008168</name>
</gene>
<comment type="caution">
    <text evidence="3">The sequence shown here is derived from an EMBL/GenBank/DDBJ whole genome shotgun (WGS) entry which is preliminary data.</text>
</comment>
<dbReference type="Proteomes" id="UP001286313">
    <property type="component" value="Unassembled WGS sequence"/>
</dbReference>
<dbReference type="GO" id="GO:0071897">
    <property type="term" value="P:DNA biosynthetic process"/>
    <property type="evidence" value="ECO:0007669"/>
    <property type="project" value="UniProtKB-ARBA"/>
</dbReference>
<evidence type="ECO:0000313" key="4">
    <source>
        <dbReference type="Proteomes" id="UP001286313"/>
    </source>
</evidence>
<evidence type="ECO:0000259" key="2">
    <source>
        <dbReference type="PROSITE" id="PS50878"/>
    </source>
</evidence>
<dbReference type="SUPFAM" id="SSF56672">
    <property type="entry name" value="DNA/RNA polymerases"/>
    <property type="match status" value="1"/>
</dbReference>
<dbReference type="InterPro" id="IPR000477">
    <property type="entry name" value="RT_dom"/>
</dbReference>
<dbReference type="InterPro" id="IPR043502">
    <property type="entry name" value="DNA/RNA_pol_sf"/>
</dbReference>
<reference evidence="3" key="1">
    <citation type="submission" date="2023-10" db="EMBL/GenBank/DDBJ databases">
        <title>Genome assemblies of two species of porcelain crab, Petrolisthes cinctipes and Petrolisthes manimaculis (Anomura: Porcellanidae).</title>
        <authorList>
            <person name="Angst P."/>
        </authorList>
    </citation>
    <scope>NUCLEOTIDE SEQUENCE</scope>
    <source>
        <strain evidence="3">PB745_01</strain>
        <tissue evidence="3">Gill</tissue>
    </source>
</reference>
<protein>
    <recommendedName>
        <fullName evidence="2">Reverse transcriptase domain-containing protein</fullName>
    </recommendedName>
</protein>
<keyword evidence="4" id="KW-1185">Reference proteome</keyword>
<dbReference type="PANTHER" id="PTHR33332">
    <property type="entry name" value="REVERSE TRANSCRIPTASE DOMAIN-CONTAINING PROTEIN"/>
    <property type="match status" value="1"/>
</dbReference>
<feature type="compositionally biased region" description="Pro residues" evidence="1">
    <location>
        <begin position="444"/>
        <end position="469"/>
    </location>
</feature>
<sequence length="469" mass="54239">MPTPSHPPIPPIHINTQGIEKLLSEVDIHKATGPDNIPCRILRTNASVLAPVLQPKRSCETQLLITTHDILQSLNDTKIRQVDVIVLDFAKAFDKVSHQRLLHKSEFYGIQGQLLHWIRTFLTTRKQRVVLDGSQSPSVPVTSGVPQGTVLGPLLFLSYINDLPLSLSSTTRLFADDSLVYRPIKDRNDCLRLQDDLTALEDWEVKWQMTFRPDKCHHIRFTRAHNVIPYTYQLHNTNLNTVTSHKYLGVHISADMRWNTHIGSIRAKASRVLGFLRRNLSRCNTDTKIIAYNTFVQPHLDYCDTVWDPHTYNNINKLESIQNKTARWARRDYRHTTSVTLLKQDTKLDPLVTRRQIHRQQMIYKITNKLVDIDKDTYLHPTSIRSTRGSHNLKYHTYQTSTDIFRHSFFPRSIQEWNHLPSHVVNSPTLDTFRNRITNHYLPNPNPQPTVPDPIHPYPNPLPNPALDP</sequence>
<proteinExistence type="predicted"/>
<evidence type="ECO:0000256" key="1">
    <source>
        <dbReference type="SAM" id="MobiDB-lite"/>
    </source>
</evidence>
<feature type="domain" description="Reverse transcriptase" evidence="2">
    <location>
        <begin position="1"/>
        <end position="252"/>
    </location>
</feature>